<protein>
    <submittedName>
        <fullName evidence="1">Uncharacterized protein</fullName>
    </submittedName>
</protein>
<evidence type="ECO:0000313" key="2">
    <source>
        <dbReference type="Proteomes" id="UP001143486"/>
    </source>
</evidence>
<name>A0A9W6IQM0_9PROT</name>
<accession>A0A9W6IQM0</accession>
<proteinExistence type="predicted"/>
<sequence>MVEEPKTAISSPVRLQPKYESFNLRADAGYSFANKTLIALSARGDRETLHAFGEIAVVPYQGADKLIERGSQVVNGIPENRA</sequence>
<dbReference type="EMBL" id="BSFE01000015">
    <property type="protein sequence ID" value="GLK53887.1"/>
    <property type="molecule type" value="Genomic_DNA"/>
</dbReference>
<comment type="caution">
    <text evidence="1">The sequence shown here is derived from an EMBL/GenBank/DDBJ whole genome shotgun (WGS) entry which is preliminary data.</text>
</comment>
<gene>
    <name evidence="1" type="ORF">GCM10017621_33950</name>
</gene>
<organism evidence="1 2">
    <name type="scientific">Maricaulis virginensis</name>
    <dbReference type="NCBI Taxonomy" id="144022"/>
    <lineage>
        <taxon>Bacteria</taxon>
        <taxon>Pseudomonadati</taxon>
        <taxon>Pseudomonadota</taxon>
        <taxon>Alphaproteobacteria</taxon>
        <taxon>Maricaulales</taxon>
        <taxon>Maricaulaceae</taxon>
        <taxon>Maricaulis</taxon>
    </lineage>
</organism>
<evidence type="ECO:0000313" key="1">
    <source>
        <dbReference type="EMBL" id="GLK53887.1"/>
    </source>
</evidence>
<dbReference type="AlphaFoldDB" id="A0A9W6IQM0"/>
<dbReference type="Proteomes" id="UP001143486">
    <property type="component" value="Unassembled WGS sequence"/>
</dbReference>
<reference evidence="1" key="1">
    <citation type="journal article" date="2014" name="Int. J. Syst. Evol. Microbiol.">
        <title>Complete genome sequence of Corynebacterium casei LMG S-19264T (=DSM 44701T), isolated from a smear-ripened cheese.</title>
        <authorList>
            <consortium name="US DOE Joint Genome Institute (JGI-PGF)"/>
            <person name="Walter F."/>
            <person name="Albersmeier A."/>
            <person name="Kalinowski J."/>
            <person name="Ruckert C."/>
        </authorList>
    </citation>
    <scope>NUCLEOTIDE SEQUENCE</scope>
    <source>
        <strain evidence="1">VKM B-1513</strain>
    </source>
</reference>
<keyword evidence="2" id="KW-1185">Reference proteome</keyword>
<reference evidence="1" key="2">
    <citation type="submission" date="2023-01" db="EMBL/GenBank/DDBJ databases">
        <authorList>
            <person name="Sun Q."/>
            <person name="Evtushenko L."/>
        </authorList>
    </citation>
    <scope>NUCLEOTIDE SEQUENCE</scope>
    <source>
        <strain evidence="1">VKM B-1513</strain>
    </source>
</reference>